<organism evidence="1 2">
    <name type="scientific">Microbacterium barkeri</name>
    <dbReference type="NCBI Taxonomy" id="33917"/>
    <lineage>
        <taxon>Bacteria</taxon>
        <taxon>Bacillati</taxon>
        <taxon>Actinomycetota</taxon>
        <taxon>Actinomycetes</taxon>
        <taxon>Micrococcales</taxon>
        <taxon>Microbacteriaceae</taxon>
        <taxon>Microbacterium</taxon>
    </lineage>
</organism>
<evidence type="ECO:0008006" key="3">
    <source>
        <dbReference type="Google" id="ProtNLM"/>
    </source>
</evidence>
<reference evidence="1" key="2">
    <citation type="submission" date="2023-01" db="EMBL/GenBank/DDBJ databases">
        <authorList>
            <person name="Sun Q."/>
            <person name="Evtushenko L."/>
        </authorList>
    </citation>
    <scope>NUCLEOTIDE SEQUENCE</scope>
    <source>
        <strain evidence="1">VKM Ac-1020</strain>
    </source>
</reference>
<dbReference type="Proteomes" id="UP001142462">
    <property type="component" value="Unassembled WGS sequence"/>
</dbReference>
<accession>A0A9W6LY66</accession>
<dbReference type="AlphaFoldDB" id="A0A9W6LY66"/>
<evidence type="ECO:0000313" key="1">
    <source>
        <dbReference type="EMBL" id="GLJ62953.1"/>
    </source>
</evidence>
<dbReference type="EMBL" id="BSEJ01000020">
    <property type="protein sequence ID" value="GLJ62953.1"/>
    <property type="molecule type" value="Genomic_DNA"/>
</dbReference>
<protein>
    <recommendedName>
        <fullName evidence="3">Phosphodiesterase</fullName>
    </recommendedName>
</protein>
<comment type="caution">
    <text evidence="1">The sequence shown here is derived from an EMBL/GenBank/DDBJ whole genome shotgun (WGS) entry which is preliminary data.</text>
</comment>
<keyword evidence="2" id="KW-1185">Reference proteome</keyword>
<sequence length="239" mass="25587">MHRIASLTGTVLKALFSGLVRVRHPRPVHPHGVALTGEMRWLGPSGSGIAWVDEPPSGPQRVSARASRSIGVPAPLPDVIGLALRVDDERGPVHLALASTGRGPVSRWLLMTHRSPSSAWLSTFLPYTGSRGSLLLAARPLAPSDLPSEPSALAAALRETPWRLLLHVATPTGRWHPFAELTLWHETGALDTSERIDVGAHIPPGATVGSWIHAIRDPSYREVQARTSGEPSGRPQPDG</sequence>
<proteinExistence type="predicted"/>
<gene>
    <name evidence="1" type="ORF">GCM10017576_30840</name>
</gene>
<name>A0A9W6LY66_9MICO</name>
<reference evidence="1" key="1">
    <citation type="journal article" date="2014" name="Int. J. Syst. Evol. Microbiol.">
        <title>Complete genome sequence of Corynebacterium casei LMG S-19264T (=DSM 44701T), isolated from a smear-ripened cheese.</title>
        <authorList>
            <consortium name="US DOE Joint Genome Institute (JGI-PGF)"/>
            <person name="Walter F."/>
            <person name="Albersmeier A."/>
            <person name="Kalinowski J."/>
            <person name="Ruckert C."/>
        </authorList>
    </citation>
    <scope>NUCLEOTIDE SEQUENCE</scope>
    <source>
        <strain evidence="1">VKM Ac-1020</strain>
    </source>
</reference>
<evidence type="ECO:0000313" key="2">
    <source>
        <dbReference type="Proteomes" id="UP001142462"/>
    </source>
</evidence>
<dbReference type="RefSeq" id="WP_271174629.1">
    <property type="nucleotide sequence ID" value="NZ_BSEJ01000020.1"/>
</dbReference>